<organism evidence="3 4">
    <name type="scientific">Stephania cephalantha</name>
    <dbReference type="NCBI Taxonomy" id="152367"/>
    <lineage>
        <taxon>Eukaryota</taxon>
        <taxon>Viridiplantae</taxon>
        <taxon>Streptophyta</taxon>
        <taxon>Embryophyta</taxon>
        <taxon>Tracheophyta</taxon>
        <taxon>Spermatophyta</taxon>
        <taxon>Magnoliopsida</taxon>
        <taxon>Ranunculales</taxon>
        <taxon>Menispermaceae</taxon>
        <taxon>Menispermoideae</taxon>
        <taxon>Cissampelideae</taxon>
        <taxon>Stephania</taxon>
    </lineage>
</organism>
<feature type="region of interest" description="Disordered" evidence="1">
    <location>
        <begin position="294"/>
        <end position="332"/>
    </location>
</feature>
<comment type="caution">
    <text evidence="3">The sequence shown here is derived from an EMBL/GenBank/DDBJ whole genome shotgun (WGS) entry which is preliminary data.</text>
</comment>
<evidence type="ECO:0000256" key="1">
    <source>
        <dbReference type="SAM" id="MobiDB-lite"/>
    </source>
</evidence>
<dbReference type="CDD" id="cd00167">
    <property type="entry name" value="SANT"/>
    <property type="match status" value="1"/>
</dbReference>
<dbReference type="InterPro" id="IPR017930">
    <property type="entry name" value="Myb_dom"/>
</dbReference>
<gene>
    <name evidence="3" type="ORF">Scep_022910</name>
</gene>
<evidence type="ECO:0000313" key="4">
    <source>
        <dbReference type="Proteomes" id="UP001419268"/>
    </source>
</evidence>
<protein>
    <recommendedName>
        <fullName evidence="2">HTH myb-type domain-containing protein</fullName>
    </recommendedName>
</protein>
<evidence type="ECO:0000259" key="2">
    <source>
        <dbReference type="PROSITE" id="PS51294"/>
    </source>
</evidence>
<feature type="region of interest" description="Disordered" evidence="1">
    <location>
        <begin position="200"/>
        <end position="225"/>
    </location>
</feature>
<sequence>MSAPLASLLHFGAKKVPSRSTHRSSSVGDDRRVSKNCVLGLRKGAWSEEEDILLKKCIAEYGGRKLAQKLNCRALDLCFYFEAYESEPCLRTRGSSPTQITSSWKRRQRGDLVKKDPSRRMKKAREGSSVTNDLKKTMLHMYGLGQHDPFTLLYTCTTSLTSSANYMAAHKGASGRATAAERGSALTAARVVNGFTSEGRRASVAPTGGRTTGGGGGEEVARPQWGDDEPAARMAVSGFELNADGWTAVRLRRGGRRSDGSGERSGIDAVVARQRRQRREAAWSNDAMARCRTDRFRRDTTTVDNEDSNSSPQGHKYSNPSSAGRSSAVRIVQGSAESEGRVVCPKIKVPLFMTDRPALGPLECLSKLSESAHRTSWIFPPPTPQDSTRPGYKYAFLRGCVPLSCCGSMVHTLEETRAAQGRSARSEEISTSLMGGLLDKLDDTATHGTGLDGLTYLYPRACVRVQGGEISTRSMGGLRIADGTKEVH</sequence>
<keyword evidence="4" id="KW-1185">Reference proteome</keyword>
<dbReference type="PROSITE" id="PS51294">
    <property type="entry name" value="HTH_MYB"/>
    <property type="match status" value="1"/>
</dbReference>
<proteinExistence type="predicted"/>
<evidence type="ECO:0000313" key="3">
    <source>
        <dbReference type="EMBL" id="KAK9106066.1"/>
    </source>
</evidence>
<dbReference type="AlphaFoldDB" id="A0AAP0I2I4"/>
<dbReference type="EMBL" id="JBBNAG010000009">
    <property type="protein sequence ID" value="KAK9106066.1"/>
    <property type="molecule type" value="Genomic_DNA"/>
</dbReference>
<dbReference type="Proteomes" id="UP001419268">
    <property type="component" value="Unassembled WGS sequence"/>
</dbReference>
<feature type="domain" description="HTH myb-type" evidence="2">
    <location>
        <begin position="41"/>
        <end position="73"/>
    </location>
</feature>
<feature type="compositionally biased region" description="Polar residues" evidence="1">
    <location>
        <begin position="308"/>
        <end position="325"/>
    </location>
</feature>
<accession>A0AAP0I2I4</accession>
<reference evidence="3 4" key="1">
    <citation type="submission" date="2024-01" db="EMBL/GenBank/DDBJ databases">
        <title>Genome assemblies of Stephania.</title>
        <authorList>
            <person name="Yang L."/>
        </authorList>
    </citation>
    <scope>NUCLEOTIDE SEQUENCE [LARGE SCALE GENOMIC DNA]</scope>
    <source>
        <strain evidence="3">JXDWG</strain>
        <tissue evidence="3">Leaf</tissue>
    </source>
</reference>
<dbReference type="InterPro" id="IPR001005">
    <property type="entry name" value="SANT/Myb"/>
</dbReference>
<name>A0AAP0I2I4_9MAGN</name>